<dbReference type="Proteomes" id="UP001140949">
    <property type="component" value="Unassembled WGS sequence"/>
</dbReference>
<organism evidence="1 2">
    <name type="scientific">Iris pallida</name>
    <name type="common">Sweet iris</name>
    <dbReference type="NCBI Taxonomy" id="29817"/>
    <lineage>
        <taxon>Eukaryota</taxon>
        <taxon>Viridiplantae</taxon>
        <taxon>Streptophyta</taxon>
        <taxon>Embryophyta</taxon>
        <taxon>Tracheophyta</taxon>
        <taxon>Spermatophyta</taxon>
        <taxon>Magnoliopsida</taxon>
        <taxon>Liliopsida</taxon>
        <taxon>Asparagales</taxon>
        <taxon>Iridaceae</taxon>
        <taxon>Iridoideae</taxon>
        <taxon>Irideae</taxon>
        <taxon>Iris</taxon>
    </lineage>
</organism>
<comment type="caution">
    <text evidence="1">The sequence shown here is derived from an EMBL/GenBank/DDBJ whole genome shotgun (WGS) entry which is preliminary data.</text>
</comment>
<proteinExistence type="predicted"/>
<dbReference type="AlphaFoldDB" id="A0AAX6HDF0"/>
<protein>
    <submittedName>
        <fullName evidence="1">Uncharacterized protein</fullName>
    </submittedName>
</protein>
<reference evidence="1" key="1">
    <citation type="journal article" date="2023" name="GigaByte">
        <title>Genome assembly of the bearded iris, Iris pallida Lam.</title>
        <authorList>
            <person name="Bruccoleri R.E."/>
            <person name="Oakeley E.J."/>
            <person name="Faust A.M.E."/>
            <person name="Altorfer M."/>
            <person name="Dessus-Babus S."/>
            <person name="Burckhardt D."/>
            <person name="Oertli M."/>
            <person name="Naumann U."/>
            <person name="Petersen F."/>
            <person name="Wong J."/>
        </authorList>
    </citation>
    <scope>NUCLEOTIDE SEQUENCE</scope>
    <source>
        <strain evidence="1">GSM-AAB239-AS_SAM_17_03QT</strain>
    </source>
</reference>
<gene>
    <name evidence="1" type="ORF">M6B38_317510</name>
</gene>
<sequence length="63" mass="6906">MLFAFRSEASASPSVKRESLLSRDVILLDFSSAALIQAKARSVVCLTSHHKLHDCLPWGFTGC</sequence>
<accession>A0AAX6HDF0</accession>
<reference evidence="1" key="2">
    <citation type="submission" date="2023-04" db="EMBL/GenBank/DDBJ databases">
        <authorList>
            <person name="Bruccoleri R.E."/>
            <person name="Oakeley E.J."/>
            <person name="Faust A.-M."/>
            <person name="Dessus-Babus S."/>
            <person name="Altorfer M."/>
            <person name="Burckhardt D."/>
            <person name="Oertli M."/>
            <person name="Naumann U."/>
            <person name="Petersen F."/>
            <person name="Wong J."/>
        </authorList>
    </citation>
    <scope>NUCLEOTIDE SEQUENCE</scope>
    <source>
        <strain evidence="1">GSM-AAB239-AS_SAM_17_03QT</strain>
        <tissue evidence="1">Leaf</tissue>
    </source>
</reference>
<evidence type="ECO:0000313" key="2">
    <source>
        <dbReference type="Proteomes" id="UP001140949"/>
    </source>
</evidence>
<evidence type="ECO:0000313" key="1">
    <source>
        <dbReference type="EMBL" id="KAJ6838883.1"/>
    </source>
</evidence>
<keyword evidence="2" id="KW-1185">Reference proteome</keyword>
<name>A0AAX6HDF0_IRIPA</name>
<dbReference type="EMBL" id="JANAVB010010400">
    <property type="protein sequence ID" value="KAJ6838883.1"/>
    <property type="molecule type" value="Genomic_DNA"/>
</dbReference>